<dbReference type="InterPro" id="IPR032675">
    <property type="entry name" value="LRR_dom_sf"/>
</dbReference>
<organism evidence="3 4">
    <name type="scientific">Triticum turgidum subsp. durum</name>
    <name type="common">Durum wheat</name>
    <name type="synonym">Triticum durum</name>
    <dbReference type="NCBI Taxonomy" id="4567"/>
    <lineage>
        <taxon>Eukaryota</taxon>
        <taxon>Viridiplantae</taxon>
        <taxon>Streptophyta</taxon>
        <taxon>Embryophyta</taxon>
        <taxon>Tracheophyta</taxon>
        <taxon>Spermatophyta</taxon>
        <taxon>Magnoliopsida</taxon>
        <taxon>Liliopsida</taxon>
        <taxon>Poales</taxon>
        <taxon>Poaceae</taxon>
        <taxon>BOP clade</taxon>
        <taxon>Pooideae</taxon>
        <taxon>Triticodae</taxon>
        <taxon>Triticeae</taxon>
        <taxon>Triticinae</taxon>
        <taxon>Triticum</taxon>
    </lineage>
</organism>
<name>A0A9R0Z076_TRITD</name>
<dbReference type="Gene3D" id="3.80.10.10">
    <property type="entry name" value="Ribonuclease Inhibitor"/>
    <property type="match status" value="1"/>
</dbReference>
<keyword evidence="4" id="KW-1185">Reference proteome</keyword>
<keyword evidence="1" id="KW-0677">Repeat</keyword>
<evidence type="ECO:0000313" key="4">
    <source>
        <dbReference type="Proteomes" id="UP000324705"/>
    </source>
</evidence>
<gene>
    <name evidence="3" type="ORF">TRITD_6Bv1G224950</name>
</gene>
<evidence type="ECO:0000259" key="2">
    <source>
        <dbReference type="Pfam" id="PF23598"/>
    </source>
</evidence>
<evidence type="ECO:0000313" key="3">
    <source>
        <dbReference type="EMBL" id="VAI63643.1"/>
    </source>
</evidence>
<dbReference type="Pfam" id="PF23598">
    <property type="entry name" value="LRR_14"/>
    <property type="match status" value="1"/>
</dbReference>
<evidence type="ECO:0000256" key="1">
    <source>
        <dbReference type="ARBA" id="ARBA00022737"/>
    </source>
</evidence>
<feature type="domain" description="Disease resistance R13L4/SHOC-2-like LRR" evidence="2">
    <location>
        <begin position="4"/>
        <end position="207"/>
    </location>
</feature>
<accession>A0A9R0Z076</accession>
<protein>
    <recommendedName>
        <fullName evidence="2">Disease resistance R13L4/SHOC-2-like LRR domain-containing protein</fullName>
    </recommendedName>
</protein>
<dbReference type="InterPro" id="IPR055414">
    <property type="entry name" value="LRR_R13L4/SHOC2-like"/>
</dbReference>
<dbReference type="SUPFAM" id="SSF52058">
    <property type="entry name" value="L domain-like"/>
    <property type="match status" value="1"/>
</dbReference>
<dbReference type="EMBL" id="LT934122">
    <property type="protein sequence ID" value="VAI63643.1"/>
    <property type="molecule type" value="Genomic_DNA"/>
</dbReference>
<proteinExistence type="predicted"/>
<reference evidence="3 4" key="1">
    <citation type="submission" date="2017-09" db="EMBL/GenBank/DDBJ databases">
        <authorList>
            <consortium name="International Durum Wheat Genome Sequencing Consortium (IDWGSC)"/>
            <person name="Milanesi L."/>
        </authorList>
    </citation>
    <scope>NUCLEOTIDE SEQUENCE [LARGE SCALE GENOMIC DNA]</scope>
    <source>
        <strain evidence="4">cv. Svevo</strain>
    </source>
</reference>
<dbReference type="Proteomes" id="UP000324705">
    <property type="component" value="Chromosome 6B"/>
</dbReference>
<dbReference type="AlphaFoldDB" id="A0A9R0Z076"/>
<sequence>MGWLLESLCHLENLQSLILRGSFDLVSWDFIGEGWTSPPRNLRRFDSSFGSFSYLPSWISPSNLRELSIIEINLDNLRQEDLDILGSFPSLQSLQLNGYKNIWDEKREQWPVISAGTFQCLRECQLSVLPTGRNMFAPGAMPKVHRLEFCCYIEDVFSLGLENLPSLQELRVWFREFTDGSVTREAYDKAEAAIRCAADSHPNRPTLVLDTVFHPSWCRNSGSP</sequence>
<dbReference type="Gramene" id="TRITD6Bv1G224950.26">
    <property type="protein sequence ID" value="TRITD6Bv1G224950.26"/>
    <property type="gene ID" value="TRITD6Bv1G224950"/>
</dbReference>